<sequence length="57" mass="5742">MRTSSSVSAAPDDGANPEVSHHRLGAHGRFIDAAVKNGESPVAGATGLCVKIRGSAQ</sequence>
<organism evidence="2 3">
    <name type="scientific">Methylobacterium oryzae CBMB20</name>
    <dbReference type="NCBI Taxonomy" id="693986"/>
    <lineage>
        <taxon>Bacteria</taxon>
        <taxon>Pseudomonadati</taxon>
        <taxon>Pseudomonadota</taxon>
        <taxon>Alphaproteobacteria</taxon>
        <taxon>Hyphomicrobiales</taxon>
        <taxon>Methylobacteriaceae</taxon>
        <taxon>Methylobacterium</taxon>
    </lineage>
</organism>
<dbReference type="EMBL" id="CP003811">
    <property type="protein sequence ID" value="AIQ93957.1"/>
    <property type="molecule type" value="Genomic_DNA"/>
</dbReference>
<keyword evidence="3" id="KW-1185">Reference proteome</keyword>
<evidence type="ECO:0000256" key="1">
    <source>
        <dbReference type="SAM" id="MobiDB-lite"/>
    </source>
</evidence>
<gene>
    <name evidence="2" type="ORF">MOC_6202</name>
</gene>
<protein>
    <submittedName>
        <fullName evidence="2">Protein of unassigned function</fullName>
    </submittedName>
</protein>
<evidence type="ECO:0000313" key="2">
    <source>
        <dbReference type="EMBL" id="AIQ93957.1"/>
    </source>
</evidence>
<dbReference type="KEGG" id="mor:MOC_6202"/>
<dbReference type="AlphaFoldDB" id="A0A089P2S5"/>
<accession>A0A089P2S5</accession>
<name>A0A089P2S5_9HYPH</name>
<proteinExistence type="predicted"/>
<feature type="region of interest" description="Disordered" evidence="1">
    <location>
        <begin position="1"/>
        <end position="24"/>
    </location>
</feature>
<reference evidence="2 3" key="1">
    <citation type="journal article" date="2014" name="PLoS ONE">
        <title>Genome Information of Methylobacterium oryzae, a Plant-Probiotic Methylotroph in the Phyllosphere.</title>
        <authorList>
            <person name="Kwak M.J."/>
            <person name="Jeong H."/>
            <person name="Madhaiyan M."/>
            <person name="Lee Y."/>
            <person name="Sa T.M."/>
            <person name="Oh T.K."/>
            <person name="Kim J.F."/>
        </authorList>
    </citation>
    <scope>NUCLEOTIDE SEQUENCE [LARGE SCALE GENOMIC DNA]</scope>
    <source>
        <strain evidence="2 3">CBMB20</strain>
    </source>
</reference>
<evidence type="ECO:0000313" key="3">
    <source>
        <dbReference type="Proteomes" id="UP000029492"/>
    </source>
</evidence>
<dbReference type="Proteomes" id="UP000029492">
    <property type="component" value="Chromosome"/>
</dbReference>
<dbReference type="HOGENOM" id="CLU_2991560_0_0_5"/>